<gene>
    <name evidence="3" type="ORF">SAMN05216266_10943</name>
</gene>
<dbReference type="InterPro" id="IPR007295">
    <property type="entry name" value="DUF402"/>
</dbReference>
<accession>A0A1I1ADU6</accession>
<evidence type="ECO:0000313" key="4">
    <source>
        <dbReference type="Proteomes" id="UP000243799"/>
    </source>
</evidence>
<organism evidence="3 4">
    <name type="scientific">Amycolatopsis marina</name>
    <dbReference type="NCBI Taxonomy" id="490629"/>
    <lineage>
        <taxon>Bacteria</taxon>
        <taxon>Bacillati</taxon>
        <taxon>Actinomycetota</taxon>
        <taxon>Actinomycetes</taxon>
        <taxon>Pseudonocardiales</taxon>
        <taxon>Pseudonocardiaceae</taxon>
        <taxon>Amycolatopsis</taxon>
    </lineage>
</organism>
<name>A0A1I1ADU6_9PSEU</name>
<sequence>MLASTVREPEPDTETVCWQPDSTAVLRFLRPDGSGARYQPLHVVSDDGDTLLGWLPAGTEIVGSGPADGGLLRDLPLEQRFRVPRRQFRDRWHGTSTLRLVSERNWSSVWWFFEPDGTFRNWYVNLEVPLGRTAGGTDRIDGVLDLVVGPDRQWRWKDEDEAACAVRAGRITEAQLRSLRAEGERNAALADAGEFPFDGTWTDFRPDPTWPLPTLPPDVLTGPEH</sequence>
<protein>
    <recommendedName>
        <fullName evidence="2">DUF402 domain-containing protein</fullName>
    </recommendedName>
</protein>
<dbReference type="PANTHER" id="PTHR39159">
    <property type="match status" value="1"/>
</dbReference>
<evidence type="ECO:0000313" key="3">
    <source>
        <dbReference type="EMBL" id="SFB36169.1"/>
    </source>
</evidence>
<dbReference type="Proteomes" id="UP000243799">
    <property type="component" value="Unassembled WGS sequence"/>
</dbReference>
<dbReference type="PANTHER" id="PTHR39159:SF1">
    <property type="entry name" value="UPF0374 PROTEIN YGAC"/>
    <property type="match status" value="1"/>
</dbReference>
<evidence type="ECO:0000259" key="2">
    <source>
        <dbReference type="Pfam" id="PF04167"/>
    </source>
</evidence>
<reference evidence="4" key="1">
    <citation type="submission" date="2016-10" db="EMBL/GenBank/DDBJ databases">
        <authorList>
            <person name="Varghese N."/>
            <person name="Submissions S."/>
        </authorList>
    </citation>
    <scope>NUCLEOTIDE SEQUENCE [LARGE SCALE GENOMIC DNA]</scope>
    <source>
        <strain evidence="4">CGMCC 4.3568</strain>
    </source>
</reference>
<dbReference type="GO" id="GO:0016787">
    <property type="term" value="F:hydrolase activity"/>
    <property type="evidence" value="ECO:0007669"/>
    <property type="project" value="UniProtKB-KW"/>
</dbReference>
<proteinExistence type="predicted"/>
<dbReference type="InterPro" id="IPR050212">
    <property type="entry name" value="Ntdp-like"/>
</dbReference>
<keyword evidence="1" id="KW-0378">Hydrolase</keyword>
<dbReference type="AlphaFoldDB" id="A0A1I1ADU6"/>
<dbReference type="STRING" id="490629.SAMN05216266_10943"/>
<dbReference type="InterPro" id="IPR035930">
    <property type="entry name" value="FomD-like_sf"/>
</dbReference>
<feature type="domain" description="DUF402" evidence="2">
    <location>
        <begin position="70"/>
        <end position="193"/>
    </location>
</feature>
<evidence type="ECO:0000256" key="1">
    <source>
        <dbReference type="ARBA" id="ARBA00022801"/>
    </source>
</evidence>
<dbReference type="SUPFAM" id="SSF159234">
    <property type="entry name" value="FomD-like"/>
    <property type="match status" value="1"/>
</dbReference>
<keyword evidence="4" id="KW-1185">Reference proteome</keyword>
<dbReference type="RefSeq" id="WP_425425533.1">
    <property type="nucleotide sequence ID" value="NZ_FOKG01000009.1"/>
</dbReference>
<dbReference type="EMBL" id="FOKG01000009">
    <property type="protein sequence ID" value="SFB36169.1"/>
    <property type="molecule type" value="Genomic_DNA"/>
</dbReference>
<dbReference type="Pfam" id="PF04167">
    <property type="entry name" value="DUF402"/>
    <property type="match status" value="1"/>
</dbReference>
<dbReference type="Gene3D" id="2.40.380.10">
    <property type="entry name" value="FomD-like"/>
    <property type="match status" value="1"/>
</dbReference>